<dbReference type="GO" id="GO:0005634">
    <property type="term" value="C:nucleus"/>
    <property type="evidence" value="ECO:0007669"/>
    <property type="project" value="UniProtKB-SubCell"/>
</dbReference>
<dbReference type="GO" id="GO:0046872">
    <property type="term" value="F:metal ion binding"/>
    <property type="evidence" value="ECO:0007669"/>
    <property type="project" value="UniProtKB-KW"/>
</dbReference>
<dbReference type="GO" id="GO:0033699">
    <property type="term" value="F:DNA 5'-adenosine monophosphate hydrolase activity"/>
    <property type="evidence" value="ECO:0007669"/>
    <property type="project" value="TreeGrafter"/>
</dbReference>
<dbReference type="GO" id="GO:0030983">
    <property type="term" value="F:mismatched DNA binding"/>
    <property type="evidence" value="ECO:0007669"/>
    <property type="project" value="TreeGrafter"/>
</dbReference>
<dbReference type="InterPro" id="IPR011146">
    <property type="entry name" value="HIT-like"/>
</dbReference>
<evidence type="ECO:0000256" key="4">
    <source>
        <dbReference type="ARBA" id="ARBA00023125"/>
    </source>
</evidence>
<evidence type="ECO:0000256" key="2">
    <source>
        <dbReference type="ARBA" id="ARBA00022723"/>
    </source>
</evidence>
<dbReference type="GO" id="GO:0003725">
    <property type="term" value="F:double-stranded RNA binding"/>
    <property type="evidence" value="ECO:0007669"/>
    <property type="project" value="TreeGrafter"/>
</dbReference>
<dbReference type="Gene3D" id="3.30.428.10">
    <property type="entry name" value="HIT-like"/>
    <property type="match status" value="1"/>
</dbReference>
<dbReference type="RefSeq" id="XP_014170575.1">
    <property type="nucleotide sequence ID" value="XM_014315100.1"/>
</dbReference>
<dbReference type="FunCoup" id="F0XMD7">
    <property type="interactions" value="44"/>
</dbReference>
<keyword evidence="2" id="KW-0479">Metal-binding</keyword>
<dbReference type="Proteomes" id="UP000007796">
    <property type="component" value="Unassembled WGS sequence"/>
</dbReference>
<feature type="region of interest" description="Disordered" evidence="6">
    <location>
        <begin position="1"/>
        <end position="61"/>
    </location>
</feature>
<dbReference type="GO" id="GO:0003697">
    <property type="term" value="F:single-stranded DNA binding"/>
    <property type="evidence" value="ECO:0007669"/>
    <property type="project" value="TreeGrafter"/>
</dbReference>
<dbReference type="OrthoDB" id="3512845at2759"/>
<dbReference type="GO" id="GO:0000012">
    <property type="term" value="P:single strand break repair"/>
    <property type="evidence" value="ECO:0007669"/>
    <property type="project" value="TreeGrafter"/>
</dbReference>
<dbReference type="HOGENOM" id="CLU_066882_0_0_1"/>
<evidence type="ECO:0000256" key="5">
    <source>
        <dbReference type="ARBA" id="ARBA00023242"/>
    </source>
</evidence>
<dbReference type="InterPro" id="IPR036265">
    <property type="entry name" value="HIT-like_sf"/>
</dbReference>
<keyword evidence="3" id="KW-0862">Zinc</keyword>
<dbReference type="AlphaFoldDB" id="F0XMD7"/>
<reference evidence="9 10" key="1">
    <citation type="journal article" date="2011" name="Proc. Natl. Acad. Sci. U.S.A.">
        <title>Genome and transcriptome analyses of the mountain pine beetle-fungal symbiont Grosmannia clavigera, a lodgepole pine pathogen.</title>
        <authorList>
            <person name="DiGuistini S."/>
            <person name="Wang Y."/>
            <person name="Liao N.Y."/>
            <person name="Taylor G."/>
            <person name="Tanguay P."/>
            <person name="Feau N."/>
            <person name="Henrissat B."/>
            <person name="Chan S.K."/>
            <person name="Hesse-Orce U."/>
            <person name="Alamouti S.M."/>
            <person name="Tsui C.K.M."/>
            <person name="Docking R.T."/>
            <person name="Levasseur A."/>
            <person name="Haridas S."/>
            <person name="Robertson G."/>
            <person name="Birol I."/>
            <person name="Holt R.A."/>
            <person name="Marra M.A."/>
            <person name="Hamelin R.C."/>
            <person name="Hirst M."/>
            <person name="Jones S.J.M."/>
            <person name="Bohlmann J."/>
            <person name="Breuil C."/>
        </authorList>
    </citation>
    <scope>NUCLEOTIDE SEQUENCE [LARGE SCALE GENOMIC DNA]</scope>
    <source>
        <strain evidence="10">kw1407 / UAMH 11150</strain>
    </source>
</reference>
<evidence type="ECO:0000256" key="3">
    <source>
        <dbReference type="ARBA" id="ARBA00022833"/>
    </source>
</evidence>
<sequence>MANTAQTKHDKDAVAETTSSDLAEATATKKRRDTNNAFSELMRPKRPKLDTPASTTGRHHNRFFAGSDGLGVYISDPAAHLMDGPAATADGGSASGSRGSRVIFFTADFVAIHDLYPKATVHCLLLPRDRRFNRQHPLEVLSRQSDEAASRFLAGLRAAAEQLRTIVAAELRRQLGAGSAQDAAREAFMRGEGMDEDGEGEVGGDPPPGRDWAAEVLVGVHAHPSMSHLHVHVLSRDMHSDRLRNSSHYNSFTTPFFVPLDAFPLAASDPRHSSDSLHQSMACWRCGRQFGNRFADLKRHLEQEFQAWKRE</sequence>
<evidence type="ECO:0000313" key="9">
    <source>
        <dbReference type="EMBL" id="EFX01093.1"/>
    </source>
</evidence>
<evidence type="ECO:0000259" key="7">
    <source>
        <dbReference type="Pfam" id="PF01230"/>
    </source>
</evidence>
<keyword evidence="5" id="KW-0539">Nucleus</keyword>
<dbReference type="STRING" id="655863.F0XMD7"/>
<name>F0XMD7_GROCL</name>
<dbReference type="PANTHER" id="PTHR12486:SF4">
    <property type="entry name" value="APRATAXIN"/>
    <property type="match status" value="1"/>
</dbReference>
<keyword evidence="10" id="KW-1185">Reference proteome</keyword>
<evidence type="ECO:0000256" key="6">
    <source>
        <dbReference type="SAM" id="MobiDB-lite"/>
    </source>
</evidence>
<organism evidence="10">
    <name type="scientific">Grosmannia clavigera (strain kw1407 / UAMH 11150)</name>
    <name type="common">Blue stain fungus</name>
    <name type="synonym">Graphiocladiella clavigera</name>
    <dbReference type="NCBI Taxonomy" id="655863"/>
    <lineage>
        <taxon>Eukaryota</taxon>
        <taxon>Fungi</taxon>
        <taxon>Dikarya</taxon>
        <taxon>Ascomycota</taxon>
        <taxon>Pezizomycotina</taxon>
        <taxon>Sordariomycetes</taxon>
        <taxon>Sordariomycetidae</taxon>
        <taxon>Ophiostomatales</taxon>
        <taxon>Ophiostomataceae</taxon>
        <taxon>Leptographium</taxon>
    </lineage>
</organism>
<feature type="domain" description="Aprataxin C2HE/C2H2/C2HC zinc finger" evidence="8">
    <location>
        <begin position="253"/>
        <end position="306"/>
    </location>
</feature>
<evidence type="ECO:0000313" key="10">
    <source>
        <dbReference type="Proteomes" id="UP000007796"/>
    </source>
</evidence>
<feature type="domain" description="HIT" evidence="7">
    <location>
        <begin position="100"/>
        <end position="238"/>
    </location>
</feature>
<gene>
    <name evidence="9" type="ORF">CMQ_6035</name>
</gene>
<accession>F0XMD7</accession>
<dbReference type="eggNOG" id="KOG0562">
    <property type="taxonomic scope" value="Eukaryota"/>
</dbReference>
<proteinExistence type="predicted"/>
<dbReference type="Pfam" id="PF01230">
    <property type="entry name" value="HIT"/>
    <property type="match status" value="1"/>
</dbReference>
<comment type="subcellular location">
    <subcellularLocation>
        <location evidence="1">Nucleus</location>
    </subcellularLocation>
</comment>
<protein>
    <submittedName>
        <fullName evidence="9">Histidine triad nucleotide-binding protein</fullName>
    </submittedName>
</protein>
<dbReference type="SUPFAM" id="SSF54197">
    <property type="entry name" value="HIT-like"/>
    <property type="match status" value="1"/>
</dbReference>
<dbReference type="GO" id="GO:1990165">
    <property type="term" value="F:single-strand break-containing DNA binding"/>
    <property type="evidence" value="ECO:0007669"/>
    <property type="project" value="TreeGrafter"/>
</dbReference>
<dbReference type="PANTHER" id="PTHR12486">
    <property type="entry name" value="APRATAXIN-RELATED"/>
    <property type="match status" value="1"/>
</dbReference>
<dbReference type="Pfam" id="PF16278">
    <property type="entry name" value="zf-C2HE"/>
    <property type="match status" value="1"/>
</dbReference>
<keyword evidence="4" id="KW-0238">DNA-binding</keyword>
<dbReference type="InParanoid" id="F0XMD7"/>
<dbReference type="EMBL" id="GL629794">
    <property type="protein sequence ID" value="EFX01093.1"/>
    <property type="molecule type" value="Genomic_DNA"/>
</dbReference>
<dbReference type="GeneID" id="25979424"/>
<dbReference type="InterPro" id="IPR032566">
    <property type="entry name" value="Znf-C2HE"/>
</dbReference>
<evidence type="ECO:0000256" key="1">
    <source>
        <dbReference type="ARBA" id="ARBA00004123"/>
    </source>
</evidence>
<evidence type="ECO:0000259" key="8">
    <source>
        <dbReference type="Pfam" id="PF16278"/>
    </source>
</evidence>